<evidence type="ECO:0000256" key="1">
    <source>
        <dbReference type="ARBA" id="ARBA00022723"/>
    </source>
</evidence>
<keyword evidence="3 6" id="KW-0862">Zinc</keyword>
<dbReference type="InterPro" id="IPR012934">
    <property type="entry name" value="Znf_AD"/>
</dbReference>
<dbReference type="EnsemblMetazoa" id="AALFPA23_023898.R35615">
    <property type="protein sequence ID" value="AALFPA23_023898.P35615"/>
    <property type="gene ID" value="AALFPA23_023898"/>
</dbReference>
<organism evidence="9 10">
    <name type="scientific">Aedes albopictus</name>
    <name type="common">Asian tiger mosquito</name>
    <name type="synonym">Stegomyia albopicta</name>
    <dbReference type="NCBI Taxonomy" id="7160"/>
    <lineage>
        <taxon>Eukaryota</taxon>
        <taxon>Metazoa</taxon>
        <taxon>Ecdysozoa</taxon>
        <taxon>Arthropoda</taxon>
        <taxon>Hexapoda</taxon>
        <taxon>Insecta</taxon>
        <taxon>Pterygota</taxon>
        <taxon>Neoptera</taxon>
        <taxon>Endopterygota</taxon>
        <taxon>Diptera</taxon>
        <taxon>Nematocera</taxon>
        <taxon>Culicoidea</taxon>
        <taxon>Culicidae</taxon>
        <taxon>Culicinae</taxon>
        <taxon>Aedini</taxon>
        <taxon>Aedes</taxon>
        <taxon>Stegomyia</taxon>
    </lineage>
</organism>
<dbReference type="Pfam" id="PF05485">
    <property type="entry name" value="THAP"/>
    <property type="match status" value="1"/>
</dbReference>
<dbReference type="Gene3D" id="3.40.1800.20">
    <property type="match status" value="1"/>
</dbReference>
<feature type="binding site" evidence="6">
    <location>
        <position position="164"/>
    </location>
    <ligand>
        <name>Zn(2+)</name>
        <dbReference type="ChEBI" id="CHEBI:29105"/>
    </ligand>
</feature>
<dbReference type="GeneID" id="109425366"/>
<reference evidence="10" key="1">
    <citation type="journal article" date="2015" name="Proc. Natl. Acad. Sci. U.S.A.">
        <title>Genome sequence of the Asian Tiger mosquito, Aedes albopictus, reveals insights into its biology, genetics, and evolution.</title>
        <authorList>
            <person name="Chen X.G."/>
            <person name="Jiang X."/>
            <person name="Gu J."/>
            <person name="Xu M."/>
            <person name="Wu Y."/>
            <person name="Deng Y."/>
            <person name="Zhang C."/>
            <person name="Bonizzoni M."/>
            <person name="Dermauw W."/>
            <person name="Vontas J."/>
            <person name="Armbruster P."/>
            <person name="Huang X."/>
            <person name="Yang Y."/>
            <person name="Zhang H."/>
            <person name="He W."/>
            <person name="Peng H."/>
            <person name="Liu Y."/>
            <person name="Wu K."/>
            <person name="Chen J."/>
            <person name="Lirakis M."/>
            <person name="Topalis P."/>
            <person name="Van Leeuwen T."/>
            <person name="Hall A.B."/>
            <person name="Jiang X."/>
            <person name="Thorpe C."/>
            <person name="Mueller R.L."/>
            <person name="Sun C."/>
            <person name="Waterhouse R.M."/>
            <person name="Yan G."/>
            <person name="Tu Z.J."/>
            <person name="Fang X."/>
            <person name="James A.A."/>
        </authorList>
    </citation>
    <scope>NUCLEOTIDE SEQUENCE [LARGE SCALE GENOMIC DNA]</scope>
    <source>
        <strain evidence="10">Foshan</strain>
    </source>
</reference>
<evidence type="ECO:0000256" key="4">
    <source>
        <dbReference type="ARBA" id="ARBA00023125"/>
    </source>
</evidence>
<evidence type="ECO:0000256" key="5">
    <source>
        <dbReference type="PROSITE-ProRule" id="PRU00309"/>
    </source>
</evidence>
<evidence type="ECO:0000256" key="3">
    <source>
        <dbReference type="ARBA" id="ARBA00022833"/>
    </source>
</evidence>
<proteinExistence type="predicted"/>
<evidence type="ECO:0000313" key="10">
    <source>
        <dbReference type="Proteomes" id="UP000069940"/>
    </source>
</evidence>
<dbReference type="Proteomes" id="UP000069940">
    <property type="component" value="Unassembled WGS sequence"/>
</dbReference>
<feature type="domain" description="THAP-type" evidence="7">
    <location>
        <begin position="15"/>
        <end position="97"/>
    </location>
</feature>
<name>A0ABM2A2R4_AEDAL</name>
<evidence type="ECO:0000259" key="8">
    <source>
        <dbReference type="PROSITE" id="PS51915"/>
    </source>
</evidence>
<evidence type="ECO:0000313" key="9">
    <source>
        <dbReference type="EnsemblMetazoa" id="AALFPA23_023898.P35615"/>
    </source>
</evidence>
<feature type="domain" description="ZAD" evidence="8">
    <location>
        <begin position="159"/>
        <end position="241"/>
    </location>
</feature>
<dbReference type="Pfam" id="PF07776">
    <property type="entry name" value="zf-AD"/>
    <property type="match status" value="1"/>
</dbReference>
<protein>
    <recommendedName>
        <fullName evidence="11">THAP-type domain-containing protein</fullName>
    </recommendedName>
</protein>
<accession>A0ABM2A2R4</accession>
<dbReference type="PROSITE" id="PS50950">
    <property type="entry name" value="ZF_THAP"/>
    <property type="match status" value="1"/>
</dbReference>
<keyword evidence="10" id="KW-1185">Reference proteome</keyword>
<keyword evidence="2 5" id="KW-0863">Zinc-finger</keyword>
<evidence type="ECO:0008006" key="11">
    <source>
        <dbReference type="Google" id="ProtNLM"/>
    </source>
</evidence>
<sequence length="328" mass="37554">MNPELIDPLGPKSAGIRYCSACDNNSATYAGKFLASPHNPDARRQWMVRIGVIKATDPFPGMKRVYVCDNHFDKQNDFITDRRYGPRLRQGTLPWRNLKTGIYSYHGLELETPPPCQCDCCTRKNSASAGHDRRLVMVQTDDVESKMAQNPTRVTLYASQCRLCLQKLSDTDGSLMRLFCPETRQSICPDLMEQIYVTVGLLLNYGRDADASICYSCRRQIDQAYRFRLQTRTNNDAFLATDGLVQRSRKLEKAQLRQSAANIEQVLVENLEEDAPSMLKPEEDMETVKLVPQGEIDYLVQHDVKEEPMEEPEYLEEWIITDVNVKQE</sequence>
<feature type="binding site" evidence="6">
    <location>
        <position position="161"/>
    </location>
    <ligand>
        <name>Zn(2+)</name>
        <dbReference type="ChEBI" id="CHEBI:29105"/>
    </ligand>
</feature>
<dbReference type="InterPro" id="IPR006612">
    <property type="entry name" value="THAP_Znf"/>
</dbReference>
<keyword evidence="4 5" id="KW-0238">DNA-binding</keyword>
<evidence type="ECO:0000259" key="7">
    <source>
        <dbReference type="PROSITE" id="PS50950"/>
    </source>
</evidence>
<feature type="binding site" evidence="6">
    <location>
        <position position="217"/>
    </location>
    <ligand>
        <name>Zn(2+)</name>
        <dbReference type="ChEBI" id="CHEBI:29105"/>
    </ligand>
</feature>
<reference evidence="9" key="2">
    <citation type="submission" date="2025-05" db="UniProtKB">
        <authorList>
            <consortium name="EnsemblMetazoa"/>
        </authorList>
    </citation>
    <scope>IDENTIFICATION</scope>
    <source>
        <strain evidence="9">Foshan</strain>
    </source>
</reference>
<dbReference type="SUPFAM" id="SSF57716">
    <property type="entry name" value="Glucocorticoid receptor-like (DNA-binding domain)"/>
    <property type="match status" value="2"/>
</dbReference>
<evidence type="ECO:0000256" key="6">
    <source>
        <dbReference type="PROSITE-ProRule" id="PRU01263"/>
    </source>
</evidence>
<feature type="binding site" evidence="6">
    <location>
        <position position="214"/>
    </location>
    <ligand>
        <name>Zn(2+)</name>
        <dbReference type="ChEBI" id="CHEBI:29105"/>
    </ligand>
</feature>
<dbReference type="SMART" id="SM00868">
    <property type="entry name" value="zf-AD"/>
    <property type="match status" value="1"/>
</dbReference>
<evidence type="ECO:0000256" key="2">
    <source>
        <dbReference type="ARBA" id="ARBA00022771"/>
    </source>
</evidence>
<dbReference type="PROSITE" id="PS51915">
    <property type="entry name" value="ZAD"/>
    <property type="match status" value="1"/>
</dbReference>
<dbReference type="RefSeq" id="XP_062702442.1">
    <property type="nucleotide sequence ID" value="XM_062846458.1"/>
</dbReference>
<keyword evidence="1 6" id="KW-0479">Metal-binding</keyword>